<dbReference type="AlphaFoldDB" id="N1MRV1"/>
<evidence type="ECO:0000259" key="1">
    <source>
        <dbReference type="Pfam" id="PF13471"/>
    </source>
</evidence>
<dbReference type="Proteomes" id="UP000013201">
    <property type="component" value="Unassembled WGS sequence"/>
</dbReference>
<dbReference type="Pfam" id="PF13471">
    <property type="entry name" value="Transglut_core3"/>
    <property type="match status" value="1"/>
</dbReference>
<feature type="domain" description="Microcin J25-processing protein McjB C-terminal" evidence="1">
    <location>
        <begin position="101"/>
        <end position="207"/>
    </location>
</feature>
<reference evidence="3" key="2">
    <citation type="submission" date="2013-04" db="EMBL/GenBank/DDBJ databases">
        <title>Bisphenol A degrading Sphingobium sp. strain BiD32.</title>
        <authorList>
            <person name="Nielsen J.L."/>
            <person name="Zhou N.A."/>
            <person name="Kjeldal H."/>
        </authorList>
    </citation>
    <scope>NUCLEOTIDE SEQUENCE [LARGE SCALE GENOMIC DNA]</scope>
    <source>
        <strain evidence="3">BiD32</strain>
    </source>
</reference>
<dbReference type="InterPro" id="IPR032708">
    <property type="entry name" value="McjB_C"/>
</dbReference>
<dbReference type="NCBIfam" id="NF033537">
    <property type="entry name" value="lasso_biosyn_B2"/>
    <property type="match status" value="1"/>
</dbReference>
<dbReference type="InterPro" id="IPR053521">
    <property type="entry name" value="McjB-like"/>
</dbReference>
<gene>
    <name evidence="2" type="ORF">EBBID32_40300</name>
</gene>
<sequence length="209" mass="23178">MSFCVAGGRHFFLDRVANRYFALADQDQRMFACLTTANGDDVSKPDCSMAVIQLLVPCPQGSIAPCQPRFRPTGELGAHEAGRFSLLQVTRATFAYAVAKVLLRRNSLAWLLDDLARRKAAIDRSVEPEDGLVHLALAFEALRSFIGQDQCLPLSIAYARCAYARGYRVEIVFGVTPRPFGAHCWVQQGGDVLNDRLARVEHFTPIYAQ</sequence>
<evidence type="ECO:0000313" key="3">
    <source>
        <dbReference type="Proteomes" id="UP000013201"/>
    </source>
</evidence>
<dbReference type="EMBL" id="CAVK010000217">
    <property type="protein sequence ID" value="CCW19661.1"/>
    <property type="molecule type" value="Genomic_DNA"/>
</dbReference>
<dbReference type="MEROPS" id="C96.001"/>
<organism evidence="2 3">
    <name type="scientific">Sphingobium indicum BiD32</name>
    <dbReference type="NCBI Taxonomy" id="1301087"/>
    <lineage>
        <taxon>Bacteria</taxon>
        <taxon>Pseudomonadati</taxon>
        <taxon>Pseudomonadota</taxon>
        <taxon>Alphaproteobacteria</taxon>
        <taxon>Sphingomonadales</taxon>
        <taxon>Sphingomonadaceae</taxon>
        <taxon>Sphingobium</taxon>
    </lineage>
</organism>
<protein>
    <recommendedName>
        <fullName evidence="1">Microcin J25-processing protein McjB C-terminal domain-containing protein</fullName>
    </recommendedName>
</protein>
<name>N1MRV1_9SPHN</name>
<reference evidence="2 3" key="1">
    <citation type="submission" date="2013-03" db="EMBL/GenBank/DDBJ databases">
        <authorList>
            <person name="Le V."/>
        </authorList>
    </citation>
    <scope>NUCLEOTIDE SEQUENCE [LARGE SCALE GENOMIC DNA]</scope>
    <source>
        <strain evidence="2 3">BiD32</strain>
    </source>
</reference>
<proteinExistence type="predicted"/>
<evidence type="ECO:0000313" key="2">
    <source>
        <dbReference type="EMBL" id="CCW19661.1"/>
    </source>
</evidence>
<comment type="caution">
    <text evidence="2">The sequence shown here is derived from an EMBL/GenBank/DDBJ whole genome shotgun (WGS) entry which is preliminary data.</text>
</comment>
<accession>N1MRV1</accession>
<keyword evidence="3" id="KW-1185">Reference proteome</keyword>